<evidence type="ECO:0000256" key="3">
    <source>
        <dbReference type="RuleBase" id="RU363015"/>
    </source>
</evidence>
<evidence type="ECO:0000313" key="5">
    <source>
        <dbReference type="Proteomes" id="UP001596055"/>
    </source>
</evidence>
<evidence type="ECO:0000256" key="2">
    <source>
        <dbReference type="ARBA" id="ARBA00006763"/>
    </source>
</evidence>
<dbReference type="SUPFAM" id="SSF102405">
    <property type="entry name" value="MCP/YpsA-like"/>
    <property type="match status" value="1"/>
</dbReference>
<dbReference type="PANTHER" id="PTHR31223">
    <property type="entry name" value="LOG FAMILY PROTEIN YJL055W"/>
    <property type="match status" value="1"/>
</dbReference>
<gene>
    <name evidence="4" type="ORF">ACFPQA_15500</name>
</gene>
<reference evidence="5" key="1">
    <citation type="journal article" date="2019" name="Int. J. Syst. Evol. Microbiol.">
        <title>The Global Catalogue of Microorganisms (GCM) 10K type strain sequencing project: providing services to taxonomists for standard genome sequencing and annotation.</title>
        <authorList>
            <consortium name="The Broad Institute Genomics Platform"/>
            <consortium name="The Broad Institute Genome Sequencing Center for Infectious Disease"/>
            <person name="Wu L."/>
            <person name="Ma J."/>
        </authorList>
    </citation>
    <scope>NUCLEOTIDE SEQUENCE [LARGE SCALE GENOMIC DNA]</scope>
    <source>
        <strain evidence="5">CGMCC 4.1799</strain>
    </source>
</reference>
<comment type="caution">
    <text evidence="4">The sequence shown here is derived from an EMBL/GenBank/DDBJ whole genome shotgun (WGS) entry which is preliminary data.</text>
</comment>
<comment type="similarity">
    <text evidence="2 3">Belongs to the LOG family.</text>
</comment>
<accession>A0ABW0RPC3</accession>
<proteinExistence type="inferred from homology"/>
<keyword evidence="3" id="KW-0203">Cytokinin biosynthesis</keyword>
<evidence type="ECO:0000256" key="1">
    <source>
        <dbReference type="ARBA" id="ARBA00000274"/>
    </source>
</evidence>
<dbReference type="PANTHER" id="PTHR31223:SF70">
    <property type="entry name" value="LOG FAMILY PROTEIN YJL055W"/>
    <property type="match status" value="1"/>
</dbReference>
<sequence>MKIAVYCGSRMGNDPIYADGTRALGKRFAEAGIDVVFGGGHVGLMGVVADAVLEHGGRVFGVIPEALRDRELAHDRLTELHVVSDMHQRKARMAELADGFLALPGGIGTLEELFEAWTWGQLGFHHKPCGIYNLGGFYDPLLAQAETMARAGFLNREYIDMIVQADTPEAVIEAFRNYVPPHEKWT</sequence>
<dbReference type="Gene3D" id="3.40.50.450">
    <property type="match status" value="1"/>
</dbReference>
<dbReference type="NCBIfam" id="TIGR00730">
    <property type="entry name" value="Rossman fold protein, TIGR00730 family"/>
    <property type="match status" value="1"/>
</dbReference>
<name>A0ABW0RPC3_9GAMM</name>
<comment type="catalytic activity">
    <reaction evidence="1">
        <text>AMP + H2O = D-ribose 5-phosphate + adenine</text>
        <dbReference type="Rhea" id="RHEA:20129"/>
        <dbReference type="ChEBI" id="CHEBI:15377"/>
        <dbReference type="ChEBI" id="CHEBI:16708"/>
        <dbReference type="ChEBI" id="CHEBI:78346"/>
        <dbReference type="ChEBI" id="CHEBI:456215"/>
        <dbReference type="EC" id="3.2.2.4"/>
    </reaction>
</comment>
<dbReference type="RefSeq" id="WP_248158432.1">
    <property type="nucleotide sequence ID" value="NZ_JAKZAJ010000004.1"/>
</dbReference>
<protein>
    <recommendedName>
        <fullName evidence="3">Cytokinin riboside 5'-monophosphate phosphoribohydrolase</fullName>
        <ecNumber evidence="3">3.2.2.n1</ecNumber>
    </recommendedName>
</protein>
<dbReference type="EC" id="3.2.2.n1" evidence="3"/>
<dbReference type="InterPro" id="IPR005269">
    <property type="entry name" value="LOG"/>
</dbReference>
<dbReference type="Pfam" id="PF03641">
    <property type="entry name" value="Lysine_decarbox"/>
    <property type="match status" value="1"/>
</dbReference>
<organism evidence="4 5">
    <name type="scientific">Marinobacter koreensis</name>
    <dbReference type="NCBI Taxonomy" id="335974"/>
    <lineage>
        <taxon>Bacteria</taxon>
        <taxon>Pseudomonadati</taxon>
        <taxon>Pseudomonadota</taxon>
        <taxon>Gammaproteobacteria</taxon>
        <taxon>Pseudomonadales</taxon>
        <taxon>Marinobacteraceae</taxon>
        <taxon>Marinobacter</taxon>
    </lineage>
</organism>
<dbReference type="Proteomes" id="UP001596055">
    <property type="component" value="Unassembled WGS sequence"/>
</dbReference>
<dbReference type="InterPro" id="IPR031100">
    <property type="entry name" value="LOG_fam"/>
</dbReference>
<keyword evidence="5" id="KW-1185">Reference proteome</keyword>
<evidence type="ECO:0000313" key="4">
    <source>
        <dbReference type="EMBL" id="MFC5546468.1"/>
    </source>
</evidence>
<keyword evidence="3" id="KW-0378">Hydrolase</keyword>
<dbReference type="EMBL" id="JBHSNL010000006">
    <property type="protein sequence ID" value="MFC5546468.1"/>
    <property type="molecule type" value="Genomic_DNA"/>
</dbReference>